<gene>
    <name evidence="2" type="ORF">A3E65_02230</name>
</gene>
<sequence>MTPLSSVYLLLRVGVAFALLYPPFAATLDPVSWTAYFPAFVRGLPFETTMLLNLFGAFEVALALWILSGWRIRIPAAITALLLVAIVVVNFSQFDVLFRDLSIAAAALALALWPVTESMPQLPSPREDRGGRG</sequence>
<evidence type="ECO:0000313" key="2">
    <source>
        <dbReference type="EMBL" id="OGG72168.1"/>
    </source>
</evidence>
<feature type="transmembrane region" description="Helical" evidence="1">
    <location>
        <begin position="49"/>
        <end position="67"/>
    </location>
</feature>
<keyword evidence="1" id="KW-1133">Transmembrane helix</keyword>
<organism evidence="2 3">
    <name type="scientific">Candidatus Kaiserbacteria bacterium RIFCSPHIGHO2_12_FULL_56_13</name>
    <dbReference type="NCBI Taxonomy" id="1798505"/>
    <lineage>
        <taxon>Bacteria</taxon>
        <taxon>Candidatus Kaiseribacteriota</taxon>
    </lineage>
</organism>
<reference evidence="2 3" key="1">
    <citation type="journal article" date="2016" name="Nat. Commun.">
        <title>Thousands of microbial genomes shed light on interconnected biogeochemical processes in an aquifer system.</title>
        <authorList>
            <person name="Anantharaman K."/>
            <person name="Brown C.T."/>
            <person name="Hug L.A."/>
            <person name="Sharon I."/>
            <person name="Castelle C.J."/>
            <person name="Probst A.J."/>
            <person name="Thomas B.C."/>
            <person name="Singh A."/>
            <person name="Wilkins M.J."/>
            <person name="Karaoz U."/>
            <person name="Brodie E.L."/>
            <person name="Williams K.H."/>
            <person name="Hubbard S.S."/>
            <person name="Banfield J.F."/>
        </authorList>
    </citation>
    <scope>NUCLEOTIDE SEQUENCE [LARGE SCALE GENOMIC DNA]</scope>
</reference>
<evidence type="ECO:0008006" key="4">
    <source>
        <dbReference type="Google" id="ProtNLM"/>
    </source>
</evidence>
<dbReference type="AlphaFoldDB" id="A0A1F6EEV2"/>
<name>A0A1F6EEV2_9BACT</name>
<feature type="transmembrane region" description="Helical" evidence="1">
    <location>
        <begin position="74"/>
        <end position="91"/>
    </location>
</feature>
<dbReference type="Proteomes" id="UP000178392">
    <property type="component" value="Unassembled WGS sequence"/>
</dbReference>
<evidence type="ECO:0000256" key="1">
    <source>
        <dbReference type="SAM" id="Phobius"/>
    </source>
</evidence>
<evidence type="ECO:0000313" key="3">
    <source>
        <dbReference type="Proteomes" id="UP000178392"/>
    </source>
</evidence>
<accession>A0A1F6EEV2</accession>
<keyword evidence="1" id="KW-0812">Transmembrane</keyword>
<dbReference type="EMBL" id="MFLS01000021">
    <property type="protein sequence ID" value="OGG72168.1"/>
    <property type="molecule type" value="Genomic_DNA"/>
</dbReference>
<keyword evidence="1" id="KW-0472">Membrane</keyword>
<comment type="caution">
    <text evidence="2">The sequence shown here is derived from an EMBL/GenBank/DDBJ whole genome shotgun (WGS) entry which is preliminary data.</text>
</comment>
<proteinExistence type="predicted"/>
<protein>
    <recommendedName>
        <fullName evidence="4">DoxX family protein</fullName>
    </recommendedName>
</protein>